<dbReference type="SMART" id="SM01130">
    <property type="entry name" value="DHDPS"/>
    <property type="match status" value="1"/>
</dbReference>
<evidence type="ECO:0000256" key="7">
    <source>
        <dbReference type="ARBA" id="ARBA00022915"/>
    </source>
</evidence>
<keyword evidence="8 12" id="KW-0457">Lysine biosynthesis</keyword>
<keyword evidence="6 12" id="KW-0028">Amino-acid biosynthesis</keyword>
<keyword evidence="10 12" id="KW-0704">Schiff base</keyword>
<evidence type="ECO:0000313" key="17">
    <source>
        <dbReference type="Proteomes" id="UP000011682"/>
    </source>
</evidence>
<evidence type="ECO:0000256" key="11">
    <source>
        <dbReference type="ARBA" id="ARBA00047836"/>
    </source>
</evidence>
<evidence type="ECO:0000313" key="16">
    <source>
        <dbReference type="EMBL" id="EPX64997.1"/>
    </source>
</evidence>
<dbReference type="CDD" id="cd00950">
    <property type="entry name" value="DHDPS"/>
    <property type="match status" value="1"/>
</dbReference>
<evidence type="ECO:0000256" key="5">
    <source>
        <dbReference type="ARBA" id="ARBA00022490"/>
    </source>
</evidence>
<dbReference type="NCBIfam" id="TIGR00674">
    <property type="entry name" value="dapA"/>
    <property type="match status" value="1"/>
</dbReference>
<evidence type="ECO:0000256" key="6">
    <source>
        <dbReference type="ARBA" id="ARBA00022605"/>
    </source>
</evidence>
<comment type="caution">
    <text evidence="12">Was originally thought to be a dihydrodipicolinate synthase (DHDPS), catalyzing the condensation of (S)-aspartate-beta-semialdehyde [(S)-ASA] and pyruvate to dihydrodipicolinate (DHDP). However, it was shown in E.coli that the product of the enzymatic reaction is not dihydrodipicolinate but in fact (4S)-4-hydroxy-2,3,4,5-tetrahydro-(2S)-dipicolinic acid (HTPA), and that the consecutive dehydration reaction leading to DHDP is not spontaneous but catalyzed by DapB.</text>
</comment>
<evidence type="ECO:0000256" key="15">
    <source>
        <dbReference type="PIRSR" id="PIRSR001365-2"/>
    </source>
</evidence>
<reference evidence="16" key="1">
    <citation type="submission" date="2013-05" db="EMBL/GenBank/DDBJ databases">
        <title>Genome assembly of Cystobacter fuscus DSM 2262.</title>
        <authorList>
            <person name="Sharma G."/>
            <person name="Khatri I."/>
            <person name="Kaur C."/>
            <person name="Mayilraj S."/>
            <person name="Subramanian S."/>
        </authorList>
    </citation>
    <scope>NUCLEOTIDE SEQUENCE [LARGE SCALE GENOMIC DNA]</scope>
    <source>
        <strain evidence="16">DSM 2262</strain>
    </source>
</reference>
<dbReference type="PANTHER" id="PTHR12128:SF66">
    <property type="entry name" value="4-HYDROXY-2-OXOGLUTARATE ALDOLASE, MITOCHONDRIAL"/>
    <property type="match status" value="1"/>
</dbReference>
<evidence type="ECO:0000256" key="8">
    <source>
        <dbReference type="ARBA" id="ARBA00023154"/>
    </source>
</evidence>
<dbReference type="AlphaFoldDB" id="S9PR46"/>
<dbReference type="InterPro" id="IPR002220">
    <property type="entry name" value="DapA-like"/>
</dbReference>
<evidence type="ECO:0000256" key="12">
    <source>
        <dbReference type="HAMAP-Rule" id="MF_00418"/>
    </source>
</evidence>
<feature type="active site" description="Proton donor/acceptor" evidence="12 14">
    <location>
        <position position="128"/>
    </location>
</feature>
<dbReference type="SUPFAM" id="SSF51569">
    <property type="entry name" value="Aldolase"/>
    <property type="match status" value="1"/>
</dbReference>
<dbReference type="InterPro" id="IPR013785">
    <property type="entry name" value="Aldolase_TIM"/>
</dbReference>
<feature type="binding site" evidence="12 15">
    <location>
        <position position="39"/>
    </location>
    <ligand>
        <name>pyruvate</name>
        <dbReference type="ChEBI" id="CHEBI:15361"/>
    </ligand>
</feature>
<dbReference type="EC" id="4.3.3.7" evidence="4 12"/>
<evidence type="ECO:0000256" key="14">
    <source>
        <dbReference type="PIRSR" id="PIRSR001365-1"/>
    </source>
</evidence>
<dbReference type="Pfam" id="PF00701">
    <property type="entry name" value="DHDPS"/>
    <property type="match status" value="1"/>
</dbReference>
<evidence type="ECO:0000256" key="13">
    <source>
        <dbReference type="PIRNR" id="PIRNR001365"/>
    </source>
</evidence>
<name>S9PR46_CYSF2</name>
<comment type="caution">
    <text evidence="16">The sequence shown here is derived from an EMBL/GenBank/DDBJ whole genome shotgun (WGS) entry which is preliminary data.</text>
</comment>
<dbReference type="PRINTS" id="PR00146">
    <property type="entry name" value="DHPICSNTHASE"/>
</dbReference>
<dbReference type="GO" id="GO:0009089">
    <property type="term" value="P:lysine biosynthetic process via diaminopimelate"/>
    <property type="evidence" value="ECO:0007669"/>
    <property type="project" value="UniProtKB-UniRule"/>
</dbReference>
<keyword evidence="5 12" id="KW-0963">Cytoplasm</keyword>
<evidence type="ECO:0000256" key="4">
    <source>
        <dbReference type="ARBA" id="ARBA00012086"/>
    </source>
</evidence>
<gene>
    <name evidence="12" type="primary">dapA</name>
    <name evidence="16" type="ORF">D187_000422</name>
</gene>
<dbReference type="GO" id="GO:0019877">
    <property type="term" value="P:diaminopimelate biosynthetic process"/>
    <property type="evidence" value="ECO:0007669"/>
    <property type="project" value="UniProtKB-UniRule"/>
</dbReference>
<keyword evidence="17" id="KW-1185">Reference proteome</keyword>
<dbReference type="InterPro" id="IPR020624">
    <property type="entry name" value="Schiff_base-form_aldolases_CS"/>
</dbReference>
<dbReference type="InterPro" id="IPR020625">
    <property type="entry name" value="Schiff_base-form_aldolases_AS"/>
</dbReference>
<evidence type="ECO:0000256" key="1">
    <source>
        <dbReference type="ARBA" id="ARBA00003294"/>
    </source>
</evidence>
<evidence type="ECO:0000256" key="10">
    <source>
        <dbReference type="ARBA" id="ARBA00023270"/>
    </source>
</evidence>
<keyword evidence="7 12" id="KW-0220">Diaminopimelate biosynthesis</keyword>
<comment type="catalytic activity">
    <reaction evidence="11 12">
        <text>L-aspartate 4-semialdehyde + pyruvate = (2S,4S)-4-hydroxy-2,3,4,5-tetrahydrodipicolinate + H2O + H(+)</text>
        <dbReference type="Rhea" id="RHEA:34171"/>
        <dbReference type="ChEBI" id="CHEBI:15361"/>
        <dbReference type="ChEBI" id="CHEBI:15377"/>
        <dbReference type="ChEBI" id="CHEBI:15378"/>
        <dbReference type="ChEBI" id="CHEBI:67139"/>
        <dbReference type="ChEBI" id="CHEBI:537519"/>
        <dbReference type="EC" id="4.3.3.7"/>
    </reaction>
</comment>
<evidence type="ECO:0000256" key="3">
    <source>
        <dbReference type="ARBA" id="ARBA00007592"/>
    </source>
</evidence>
<comment type="subunit">
    <text evidence="12">Homotetramer; dimer of dimers.</text>
</comment>
<dbReference type="InterPro" id="IPR005263">
    <property type="entry name" value="DapA"/>
</dbReference>
<dbReference type="PANTHER" id="PTHR12128">
    <property type="entry name" value="DIHYDRODIPICOLINATE SYNTHASE"/>
    <property type="match status" value="1"/>
</dbReference>
<dbReference type="GO" id="GO:0005829">
    <property type="term" value="C:cytosol"/>
    <property type="evidence" value="ECO:0007669"/>
    <property type="project" value="TreeGrafter"/>
</dbReference>
<evidence type="ECO:0000256" key="2">
    <source>
        <dbReference type="ARBA" id="ARBA00005120"/>
    </source>
</evidence>
<comment type="function">
    <text evidence="1 12">Catalyzes the condensation of (S)-aspartate-beta-semialdehyde [(S)-ASA] and pyruvate to 4-hydroxy-tetrahydrodipicolinate (HTPA).</text>
</comment>
<accession>S9PR46</accession>
<dbReference type="Proteomes" id="UP000011682">
    <property type="component" value="Unassembled WGS sequence"/>
</dbReference>
<comment type="subcellular location">
    <subcellularLocation>
        <location evidence="12">Cytoplasm</location>
    </subcellularLocation>
</comment>
<dbReference type="HAMAP" id="MF_00418">
    <property type="entry name" value="DapA"/>
    <property type="match status" value="1"/>
</dbReference>
<feature type="active site" description="Schiff-base intermediate with substrate" evidence="12 14">
    <location>
        <position position="156"/>
    </location>
</feature>
<sequence>MTALATPFRQGAFDEGAYRALIRQQLAGGTRGLIPMGTTGEAVTMSAEERQLAIRVAVDEAAGRAPVVAGAGSNSTSETIAGVRLARDVGADGALLVTPYYNKPTQAGLVEHYKAVARAHPGFPLVVYNVPGRTGVDLLPETVLRLCDVPEVVAIKEATGSMPRAVDLVEKCGDRLTLLSGDDFTVLPFIACGGKGVISVSSNVAPRMMADLVEAARAGRFEQARALQVRMNELHRLLFVESSPIPVKWALHVLGLFGPEVRLPLVPMTEPNARKMEAELRKLGLVQG</sequence>
<dbReference type="PROSITE" id="PS00666">
    <property type="entry name" value="DHDPS_2"/>
    <property type="match status" value="1"/>
</dbReference>
<dbReference type="eggNOG" id="COG0329">
    <property type="taxonomic scope" value="Bacteria"/>
</dbReference>
<protein>
    <recommendedName>
        <fullName evidence="4 12">4-hydroxy-tetrahydrodipicolinate synthase</fullName>
        <shortName evidence="12">HTPA synthase</shortName>
        <ecNumber evidence="4 12">4.3.3.7</ecNumber>
    </recommendedName>
</protein>
<keyword evidence="9 12" id="KW-0456">Lyase</keyword>
<dbReference type="Gene3D" id="3.20.20.70">
    <property type="entry name" value="Aldolase class I"/>
    <property type="match status" value="1"/>
</dbReference>
<feature type="site" description="Part of a proton relay during catalysis" evidence="12">
    <location>
        <position position="38"/>
    </location>
</feature>
<dbReference type="GO" id="GO:0008840">
    <property type="term" value="F:4-hydroxy-tetrahydrodipicolinate synthase activity"/>
    <property type="evidence" value="ECO:0007669"/>
    <property type="project" value="UniProtKB-UniRule"/>
</dbReference>
<dbReference type="EMBL" id="ANAH02000001">
    <property type="protein sequence ID" value="EPX64997.1"/>
    <property type="molecule type" value="Genomic_DNA"/>
</dbReference>
<comment type="similarity">
    <text evidence="3 12 13">Belongs to the DapA family.</text>
</comment>
<dbReference type="PROSITE" id="PS00665">
    <property type="entry name" value="DHDPS_1"/>
    <property type="match status" value="1"/>
</dbReference>
<organism evidence="16 17">
    <name type="scientific">Cystobacter fuscus (strain ATCC 25194 / DSM 2262 / NBRC 100088 / M29)</name>
    <dbReference type="NCBI Taxonomy" id="1242864"/>
    <lineage>
        <taxon>Bacteria</taxon>
        <taxon>Pseudomonadati</taxon>
        <taxon>Myxococcota</taxon>
        <taxon>Myxococcia</taxon>
        <taxon>Myxococcales</taxon>
        <taxon>Cystobacterineae</taxon>
        <taxon>Archangiaceae</taxon>
        <taxon>Cystobacter</taxon>
    </lineage>
</organism>
<evidence type="ECO:0000256" key="9">
    <source>
        <dbReference type="ARBA" id="ARBA00023239"/>
    </source>
</evidence>
<comment type="pathway">
    <text evidence="2 12">Amino-acid biosynthesis; L-lysine biosynthesis via DAP pathway; (S)-tetrahydrodipicolinate from L-aspartate: step 3/4.</text>
</comment>
<dbReference type="UniPathway" id="UPA00034">
    <property type="reaction ID" value="UER00017"/>
</dbReference>
<feature type="binding site" evidence="12 15">
    <location>
        <position position="198"/>
    </location>
    <ligand>
        <name>pyruvate</name>
        <dbReference type="ChEBI" id="CHEBI:15361"/>
    </ligand>
</feature>
<feature type="site" description="Part of a proton relay during catalysis" evidence="12">
    <location>
        <position position="101"/>
    </location>
</feature>
<dbReference type="PIRSF" id="PIRSF001365">
    <property type="entry name" value="DHDPS"/>
    <property type="match status" value="1"/>
</dbReference>
<proteinExistence type="inferred from homology"/>